<dbReference type="KEGG" id="tap:GZ22_00225"/>
<dbReference type="OrthoDB" id="3078158at2"/>
<dbReference type="PANTHER" id="PTHR30294">
    <property type="entry name" value="MEMBRANE COMPONENT OF ABC TRANSPORTER YHHJ-RELATED"/>
    <property type="match status" value="1"/>
</dbReference>
<reference evidence="8 9" key="1">
    <citation type="submission" date="2014-07" db="EMBL/GenBank/DDBJ databases">
        <title>Complete genome sequence of a moderately halophilic bacterium Terribacillus aidingensis MP602, isolated from Cryptomeria fortunei in Tianmu mountain in China.</title>
        <authorList>
            <person name="Wang Y."/>
            <person name="Lu P."/>
            <person name="Zhang L."/>
        </authorList>
    </citation>
    <scope>NUCLEOTIDE SEQUENCE [LARGE SCALE GENOMIC DNA]</scope>
    <source>
        <strain evidence="8 9">MP602</strain>
    </source>
</reference>
<evidence type="ECO:0000256" key="1">
    <source>
        <dbReference type="ARBA" id="ARBA00004651"/>
    </source>
</evidence>
<dbReference type="Gene3D" id="3.40.1710.10">
    <property type="entry name" value="abc type-2 transporter like domain"/>
    <property type="match status" value="1"/>
</dbReference>
<keyword evidence="5 6" id="KW-0472">Membrane</keyword>
<dbReference type="PANTHER" id="PTHR30294:SF29">
    <property type="entry name" value="MULTIDRUG ABC TRANSPORTER PERMEASE YBHS-RELATED"/>
    <property type="match status" value="1"/>
</dbReference>
<evidence type="ECO:0000313" key="8">
    <source>
        <dbReference type="EMBL" id="AIF65233.1"/>
    </source>
</evidence>
<dbReference type="InterPro" id="IPR013525">
    <property type="entry name" value="ABC2_TM"/>
</dbReference>
<dbReference type="EMBL" id="CP008876">
    <property type="protein sequence ID" value="AIF65233.1"/>
    <property type="molecule type" value="Genomic_DNA"/>
</dbReference>
<organism evidence="8 9">
    <name type="scientific">Terribacillus saccharophilus</name>
    <dbReference type="NCBI Taxonomy" id="361277"/>
    <lineage>
        <taxon>Bacteria</taxon>
        <taxon>Bacillati</taxon>
        <taxon>Bacillota</taxon>
        <taxon>Bacilli</taxon>
        <taxon>Bacillales</taxon>
        <taxon>Bacillaceae</taxon>
        <taxon>Terribacillus</taxon>
    </lineage>
</organism>
<dbReference type="HOGENOM" id="CLU_039483_0_4_9"/>
<feature type="transmembrane region" description="Helical" evidence="6">
    <location>
        <begin position="266"/>
        <end position="295"/>
    </location>
</feature>
<evidence type="ECO:0000256" key="4">
    <source>
        <dbReference type="ARBA" id="ARBA00022989"/>
    </source>
</evidence>
<evidence type="ECO:0000256" key="6">
    <source>
        <dbReference type="SAM" id="Phobius"/>
    </source>
</evidence>
<feature type="transmembrane region" description="Helical" evidence="6">
    <location>
        <begin position="20"/>
        <end position="42"/>
    </location>
</feature>
<dbReference type="AlphaFoldDB" id="A0A075LLE7"/>
<evidence type="ECO:0000313" key="9">
    <source>
        <dbReference type="Proteomes" id="UP000027980"/>
    </source>
</evidence>
<keyword evidence="2" id="KW-1003">Cell membrane</keyword>
<sequence length="422" mass="46934">MRSFIKKDLLIFWRDWKELLSVLLLPIILVVVLNFAFAGLFGDDDKVSMDLQLAIVNQDDETEAMEQLNEKLVNEAALGEQEVTAIVETAGDIQPIQLLSDYLESDELKDWVTVHSLEEKEAAEKVKAGDLDGMLIIPQGYTADSLYASFAGKSPTNSLIYKMEEETIDSSALQQLIQGFINQLNYQFAIQEITDGADIDVKLPEGGFEDLGTEHDFTITQYFTISMGALFALFVVTTVATKTGVEIRSQVFNRILLTNSHPMRFLIGKMVSTIILVILQIIFVLIVSHFILGVFPDRSLAFWVGILVMIVLLALVMSGLAAIFTAILLRMRNIDAANGIFMLVLLLLGTLGGGFVPIYMMPGWLQEIGAWTPNGLFLSMLTDWVQFENLSFIVQPSILLIGTFLLFTFIGLALFPKRGKAQ</sequence>
<dbReference type="GO" id="GO:0005886">
    <property type="term" value="C:plasma membrane"/>
    <property type="evidence" value="ECO:0007669"/>
    <property type="project" value="UniProtKB-SubCell"/>
</dbReference>
<feature type="transmembrane region" description="Helical" evidence="6">
    <location>
        <begin position="222"/>
        <end position="245"/>
    </location>
</feature>
<dbReference type="Pfam" id="PF12698">
    <property type="entry name" value="ABC2_membrane_3"/>
    <property type="match status" value="1"/>
</dbReference>
<dbReference type="GO" id="GO:0140359">
    <property type="term" value="F:ABC-type transporter activity"/>
    <property type="evidence" value="ECO:0007669"/>
    <property type="project" value="InterPro"/>
</dbReference>
<protein>
    <submittedName>
        <fullName evidence="8">Multidrug ABC transporter permease</fullName>
    </submittedName>
</protein>
<comment type="subcellular location">
    <subcellularLocation>
        <location evidence="1">Cell membrane</location>
        <topology evidence="1">Multi-pass membrane protein</topology>
    </subcellularLocation>
</comment>
<evidence type="ECO:0000256" key="2">
    <source>
        <dbReference type="ARBA" id="ARBA00022475"/>
    </source>
</evidence>
<dbReference type="Proteomes" id="UP000027980">
    <property type="component" value="Chromosome"/>
</dbReference>
<feature type="transmembrane region" description="Helical" evidence="6">
    <location>
        <begin position="392"/>
        <end position="415"/>
    </location>
</feature>
<evidence type="ECO:0000256" key="3">
    <source>
        <dbReference type="ARBA" id="ARBA00022692"/>
    </source>
</evidence>
<evidence type="ECO:0000259" key="7">
    <source>
        <dbReference type="Pfam" id="PF12698"/>
    </source>
</evidence>
<dbReference type="InterPro" id="IPR051449">
    <property type="entry name" value="ABC-2_transporter_component"/>
</dbReference>
<proteinExistence type="predicted"/>
<evidence type="ECO:0000256" key="5">
    <source>
        <dbReference type="ARBA" id="ARBA00023136"/>
    </source>
</evidence>
<name>A0A075LLE7_9BACI</name>
<gene>
    <name evidence="8" type="ORF">GZ22_00225</name>
</gene>
<keyword evidence="4 6" id="KW-1133">Transmembrane helix</keyword>
<keyword evidence="3 6" id="KW-0812">Transmembrane</keyword>
<feature type="domain" description="ABC-2 type transporter transmembrane" evidence="7">
    <location>
        <begin position="19"/>
        <end position="412"/>
    </location>
</feature>
<feature type="transmembrane region" description="Helical" evidence="6">
    <location>
        <begin position="340"/>
        <end position="360"/>
    </location>
</feature>
<feature type="transmembrane region" description="Helical" evidence="6">
    <location>
        <begin position="301"/>
        <end position="328"/>
    </location>
</feature>
<accession>A0A075LLE7</accession>